<feature type="binding site" evidence="7">
    <location>
        <position position="116"/>
    </location>
    <ligand>
        <name>ATP</name>
        <dbReference type="ChEBI" id="CHEBI:30616"/>
    </ligand>
</feature>
<gene>
    <name evidence="7" type="primary">aroK</name>
    <name evidence="8" type="ORF">N47_G35210</name>
</gene>
<keyword evidence="6 7" id="KW-0057">Aromatic amino acid biosynthesis</keyword>
<comment type="subcellular location">
    <subcellularLocation>
        <location evidence="7">Cytoplasm</location>
    </subcellularLocation>
</comment>
<dbReference type="AlphaFoldDB" id="E1YCA3"/>
<evidence type="ECO:0000256" key="3">
    <source>
        <dbReference type="ARBA" id="ARBA00022741"/>
    </source>
</evidence>
<comment type="catalytic activity">
    <reaction evidence="7">
        <text>shikimate + ATP = 3-phosphoshikimate + ADP + H(+)</text>
        <dbReference type="Rhea" id="RHEA:13121"/>
        <dbReference type="ChEBI" id="CHEBI:15378"/>
        <dbReference type="ChEBI" id="CHEBI:30616"/>
        <dbReference type="ChEBI" id="CHEBI:36208"/>
        <dbReference type="ChEBI" id="CHEBI:145989"/>
        <dbReference type="ChEBI" id="CHEBI:456216"/>
        <dbReference type="EC" id="2.7.1.71"/>
    </reaction>
</comment>
<dbReference type="PRINTS" id="PR01100">
    <property type="entry name" value="SHIKIMTKNASE"/>
</dbReference>
<keyword evidence="7" id="KW-0963">Cytoplasm</keyword>
<dbReference type="InterPro" id="IPR000623">
    <property type="entry name" value="Shikimate_kinase/TSH1"/>
</dbReference>
<keyword evidence="2 7" id="KW-0808">Transferase</keyword>
<keyword evidence="4 7" id="KW-0418">Kinase</keyword>
<comment type="function">
    <text evidence="7">Catalyzes the specific phosphorylation of the 3-hydroxyl group of shikimic acid using ATP as a cosubstrate.</text>
</comment>
<evidence type="ECO:0000256" key="6">
    <source>
        <dbReference type="ARBA" id="ARBA00023141"/>
    </source>
</evidence>
<dbReference type="GO" id="GO:0005829">
    <property type="term" value="C:cytosol"/>
    <property type="evidence" value="ECO:0007669"/>
    <property type="project" value="TreeGrafter"/>
</dbReference>
<protein>
    <recommendedName>
        <fullName evidence="7">Shikimate kinase</fullName>
        <shortName evidence="7">SK</shortName>
        <ecNumber evidence="7">2.7.1.71</ecNumber>
    </recommendedName>
</protein>
<accession>E1YCA3</accession>
<keyword evidence="3 7" id="KW-0547">Nucleotide-binding</keyword>
<comment type="subunit">
    <text evidence="7">Monomer.</text>
</comment>
<dbReference type="InterPro" id="IPR027417">
    <property type="entry name" value="P-loop_NTPase"/>
</dbReference>
<comment type="cofactor">
    <cofactor evidence="7">
        <name>Mg(2+)</name>
        <dbReference type="ChEBI" id="CHEBI:18420"/>
    </cofactor>
    <text evidence="7">Binds 1 Mg(2+) ion per subunit.</text>
</comment>
<dbReference type="PANTHER" id="PTHR21087">
    <property type="entry name" value="SHIKIMATE KINASE"/>
    <property type="match status" value="1"/>
</dbReference>
<dbReference type="HAMAP" id="MF_00109">
    <property type="entry name" value="Shikimate_kinase"/>
    <property type="match status" value="1"/>
</dbReference>
<reference evidence="8" key="1">
    <citation type="journal article" date="2011" name="Environ. Microbiol.">
        <title>Genomic insights into the metabolic potential of the polycyclic aromatic hydrocarbon degrading sulfate-reducing Deltaproteobacterium N47.</title>
        <authorList>
            <person name="Bergmann F."/>
            <person name="Selesi D."/>
            <person name="Weinmaier T."/>
            <person name="Tischler P."/>
            <person name="Rattei T."/>
            <person name="Meckenstock R.U."/>
        </authorList>
    </citation>
    <scope>NUCLEOTIDE SEQUENCE</scope>
</reference>
<evidence type="ECO:0000256" key="1">
    <source>
        <dbReference type="ARBA" id="ARBA00022605"/>
    </source>
</evidence>
<dbReference type="EMBL" id="FR695868">
    <property type="protein sequence ID" value="CBX28197.1"/>
    <property type="molecule type" value="Genomic_DNA"/>
</dbReference>
<dbReference type="UniPathway" id="UPA00053">
    <property type="reaction ID" value="UER00088"/>
</dbReference>
<sequence>MNIVLIGYRGTGKSEVAGILSETLNMKSIGMDAGIVKKADLTIPQIVEKYGWDKFRSIETQVALDVSKLDNVIVDTGGGVIERPENIEALKQNGIIFWLKASVDIIVSRIESGTERPALTQGKTFTEEVAEVLQRRTAKYKSAAQHEIDTDHITPLQVADRIIAIWKKR</sequence>
<keyword evidence="7" id="KW-0479">Metal-binding</keyword>
<comment type="similarity">
    <text evidence="7">Belongs to the shikimate kinase family.</text>
</comment>
<feature type="binding site" evidence="7">
    <location>
        <position position="56"/>
    </location>
    <ligand>
        <name>substrate</name>
    </ligand>
</feature>
<dbReference type="Gene3D" id="3.40.50.300">
    <property type="entry name" value="P-loop containing nucleotide triphosphate hydrolases"/>
    <property type="match status" value="1"/>
</dbReference>
<feature type="binding site" evidence="7">
    <location>
        <position position="32"/>
    </location>
    <ligand>
        <name>substrate</name>
    </ligand>
</feature>
<feature type="binding site" evidence="7">
    <location>
        <begin position="10"/>
        <end position="15"/>
    </location>
    <ligand>
        <name>ATP</name>
        <dbReference type="ChEBI" id="CHEBI:30616"/>
    </ligand>
</feature>
<evidence type="ECO:0000256" key="2">
    <source>
        <dbReference type="ARBA" id="ARBA00022679"/>
    </source>
</evidence>
<feature type="binding site" evidence="7">
    <location>
        <position position="14"/>
    </location>
    <ligand>
        <name>Mg(2+)</name>
        <dbReference type="ChEBI" id="CHEBI:18420"/>
    </ligand>
</feature>
<dbReference type="InterPro" id="IPR031322">
    <property type="entry name" value="Shikimate/glucono_kinase"/>
</dbReference>
<keyword evidence="5 7" id="KW-0067">ATP-binding</keyword>
<dbReference type="CDD" id="cd00464">
    <property type="entry name" value="SK"/>
    <property type="match status" value="1"/>
</dbReference>
<feature type="binding site" evidence="7">
    <location>
        <position position="78"/>
    </location>
    <ligand>
        <name>substrate</name>
    </ligand>
</feature>
<evidence type="ECO:0000256" key="5">
    <source>
        <dbReference type="ARBA" id="ARBA00022840"/>
    </source>
</evidence>
<dbReference type="SUPFAM" id="SSF52540">
    <property type="entry name" value="P-loop containing nucleoside triphosphate hydrolases"/>
    <property type="match status" value="1"/>
</dbReference>
<feature type="binding site" evidence="7">
    <location>
        <position position="136"/>
    </location>
    <ligand>
        <name>substrate</name>
    </ligand>
</feature>
<dbReference type="GO" id="GO:0008652">
    <property type="term" value="P:amino acid biosynthetic process"/>
    <property type="evidence" value="ECO:0007669"/>
    <property type="project" value="UniProtKB-KW"/>
</dbReference>
<evidence type="ECO:0000313" key="8">
    <source>
        <dbReference type="EMBL" id="CBX28197.1"/>
    </source>
</evidence>
<dbReference type="EC" id="2.7.1.71" evidence="7"/>
<dbReference type="GO" id="GO:0009423">
    <property type="term" value="P:chorismate biosynthetic process"/>
    <property type="evidence" value="ECO:0007669"/>
    <property type="project" value="UniProtKB-UniRule"/>
</dbReference>
<comment type="caution">
    <text evidence="7">Lacks conserved residue(s) required for the propagation of feature annotation.</text>
</comment>
<keyword evidence="1 7" id="KW-0028">Amino-acid biosynthesis</keyword>
<keyword evidence="7" id="KW-0460">Magnesium</keyword>
<dbReference type="Pfam" id="PF01202">
    <property type="entry name" value="SKI"/>
    <property type="match status" value="1"/>
</dbReference>
<dbReference type="PANTHER" id="PTHR21087:SF16">
    <property type="entry name" value="SHIKIMATE KINASE 1, CHLOROPLASTIC"/>
    <property type="match status" value="1"/>
</dbReference>
<evidence type="ECO:0000256" key="7">
    <source>
        <dbReference type="HAMAP-Rule" id="MF_00109"/>
    </source>
</evidence>
<dbReference type="GO" id="GO:0009073">
    <property type="term" value="P:aromatic amino acid family biosynthetic process"/>
    <property type="evidence" value="ECO:0007669"/>
    <property type="project" value="UniProtKB-KW"/>
</dbReference>
<name>E1YCA3_9BACT</name>
<organism evidence="8">
    <name type="scientific">uncultured Desulfobacterium sp</name>
    <dbReference type="NCBI Taxonomy" id="201089"/>
    <lineage>
        <taxon>Bacteria</taxon>
        <taxon>Pseudomonadati</taxon>
        <taxon>Thermodesulfobacteriota</taxon>
        <taxon>Desulfobacteria</taxon>
        <taxon>Desulfobacterales</taxon>
        <taxon>Desulfobacteriaceae</taxon>
        <taxon>Desulfobacterium</taxon>
        <taxon>environmental samples</taxon>
    </lineage>
</organism>
<dbReference type="GO" id="GO:0000287">
    <property type="term" value="F:magnesium ion binding"/>
    <property type="evidence" value="ECO:0007669"/>
    <property type="project" value="UniProtKB-UniRule"/>
</dbReference>
<dbReference type="GO" id="GO:0005524">
    <property type="term" value="F:ATP binding"/>
    <property type="evidence" value="ECO:0007669"/>
    <property type="project" value="UniProtKB-UniRule"/>
</dbReference>
<comment type="pathway">
    <text evidence="7">Metabolic intermediate biosynthesis; chorismate biosynthesis; chorismate from D-erythrose 4-phosphate and phosphoenolpyruvate: step 5/7.</text>
</comment>
<proteinExistence type="inferred from homology"/>
<dbReference type="GO" id="GO:0004765">
    <property type="term" value="F:shikimate kinase activity"/>
    <property type="evidence" value="ECO:0007669"/>
    <property type="project" value="UniProtKB-UniRule"/>
</dbReference>
<evidence type="ECO:0000256" key="4">
    <source>
        <dbReference type="ARBA" id="ARBA00022777"/>
    </source>
</evidence>